<evidence type="ECO:0000313" key="1">
    <source>
        <dbReference type="EMBL" id="MYN09878.1"/>
    </source>
</evidence>
<gene>
    <name evidence="1" type="ORF">GTP77_21395</name>
</gene>
<sequence>MPTVSVSGTREPVDKSYRKMLRGMDRYEQARALAPQSSLRFQLLPRLPGVKLDGVTLKVVGDSIALPVPLAPDHSFTLERNAQAWREDAALLANRRTSSMTWRALVRSAGVPEGMRRLGDLRLECLVGIESGLVSNNSAMFAWLADMLADADKVCAAPDGNYLQFAARPLFGVTLHAGGRTTALPFRALYAGGTQTEATLPYCDCQVLLDRSYYAPIWDRSWPDGTLLSFDYMDGEPDAAMPPGVASKEAARAALGEPAAALRFNSGYEVWQYQYPPAASLPKGNDGRPQLAELVLLFDGAGATLKYRRREP</sequence>
<evidence type="ECO:0000313" key="2">
    <source>
        <dbReference type="Proteomes" id="UP000450676"/>
    </source>
</evidence>
<dbReference type="EMBL" id="WWCU01000028">
    <property type="protein sequence ID" value="MYN09878.1"/>
    <property type="molecule type" value="Genomic_DNA"/>
</dbReference>
<dbReference type="AlphaFoldDB" id="A0A7X4HFK5"/>
<name>A0A7X4HFK5_9BURK</name>
<dbReference type="Proteomes" id="UP000450676">
    <property type="component" value="Unassembled WGS sequence"/>
</dbReference>
<comment type="caution">
    <text evidence="1">The sequence shown here is derived from an EMBL/GenBank/DDBJ whole genome shotgun (WGS) entry which is preliminary data.</text>
</comment>
<reference evidence="1 2" key="1">
    <citation type="submission" date="2019-12" db="EMBL/GenBank/DDBJ databases">
        <title>Novel species isolated from a subtropical stream in China.</title>
        <authorList>
            <person name="Lu H."/>
        </authorList>
    </citation>
    <scope>NUCLEOTIDE SEQUENCE [LARGE SCALE GENOMIC DNA]</scope>
    <source>
        <strain evidence="1 2">FT127W</strain>
    </source>
</reference>
<accession>A0A7X4HFK5</accession>
<protein>
    <submittedName>
        <fullName evidence="1">Uncharacterized protein</fullName>
    </submittedName>
</protein>
<proteinExistence type="predicted"/>
<keyword evidence="2" id="KW-1185">Reference proteome</keyword>
<organism evidence="1 2">
    <name type="scientific">Pseudoduganella aquatica</name>
    <dbReference type="NCBI Taxonomy" id="2660641"/>
    <lineage>
        <taxon>Bacteria</taxon>
        <taxon>Pseudomonadati</taxon>
        <taxon>Pseudomonadota</taxon>
        <taxon>Betaproteobacteria</taxon>
        <taxon>Burkholderiales</taxon>
        <taxon>Oxalobacteraceae</taxon>
        <taxon>Telluria group</taxon>
        <taxon>Pseudoduganella</taxon>
    </lineage>
</organism>